<dbReference type="PIRSF" id="PIRSF005572">
    <property type="entry name" value="NifS"/>
    <property type="match status" value="1"/>
</dbReference>
<evidence type="ECO:0000259" key="7">
    <source>
        <dbReference type="Pfam" id="PF00266"/>
    </source>
</evidence>
<name>A0A235FB25_9BACL</name>
<dbReference type="Gene3D" id="3.90.1150.10">
    <property type="entry name" value="Aspartate Aminotransferase, domain 1"/>
    <property type="match status" value="1"/>
</dbReference>
<dbReference type="AlphaFoldDB" id="A0A235FB25"/>
<dbReference type="InterPro" id="IPR015424">
    <property type="entry name" value="PyrdxlP-dep_Trfase"/>
</dbReference>
<dbReference type="PANTHER" id="PTHR11601:SF50">
    <property type="entry name" value="CYSTEINE DESULFURASE ISCS 2-RELATED"/>
    <property type="match status" value="1"/>
</dbReference>
<evidence type="ECO:0000256" key="2">
    <source>
        <dbReference type="ARBA" id="ARBA00006490"/>
    </source>
</evidence>
<gene>
    <name evidence="8" type="ORF">CGZ90_10055</name>
</gene>
<dbReference type="Gene3D" id="3.40.640.10">
    <property type="entry name" value="Type I PLP-dependent aspartate aminotransferase-like (Major domain)"/>
    <property type="match status" value="1"/>
</dbReference>
<dbReference type="OrthoDB" id="9808002at2"/>
<dbReference type="GO" id="GO:0031071">
    <property type="term" value="F:cysteine desulfurase activity"/>
    <property type="evidence" value="ECO:0007669"/>
    <property type="project" value="UniProtKB-ARBA"/>
</dbReference>
<evidence type="ECO:0000313" key="8">
    <source>
        <dbReference type="EMBL" id="OYD58214.1"/>
    </source>
</evidence>
<evidence type="ECO:0000313" key="9">
    <source>
        <dbReference type="Proteomes" id="UP000215059"/>
    </source>
</evidence>
<dbReference type="FunFam" id="3.40.640.10:FF:000084">
    <property type="entry name" value="IscS-like cysteine desulfurase"/>
    <property type="match status" value="1"/>
</dbReference>
<dbReference type="Pfam" id="PF00266">
    <property type="entry name" value="Aminotran_5"/>
    <property type="match status" value="1"/>
</dbReference>
<comment type="caution">
    <text evidence="8">The sequence shown here is derived from an EMBL/GenBank/DDBJ whole genome shotgun (WGS) entry which is preliminary data.</text>
</comment>
<protein>
    <submittedName>
        <fullName evidence="8">Cysteine desulfurase NifS</fullName>
    </submittedName>
</protein>
<organism evidence="8 9">
    <name type="scientific">Fictibacillus aquaticus</name>
    <dbReference type="NCBI Taxonomy" id="2021314"/>
    <lineage>
        <taxon>Bacteria</taxon>
        <taxon>Bacillati</taxon>
        <taxon>Bacillota</taxon>
        <taxon>Bacilli</taxon>
        <taxon>Bacillales</taxon>
        <taxon>Fictibacillaceae</taxon>
        <taxon>Fictibacillus</taxon>
    </lineage>
</organism>
<sequence length="380" mass="41312">MIYFDNSATTRPYEEVVQTFAAVSKQYFANPSSLHAKGGEAERLLNKARQNIAAYMDAEPSEIIFTSGGTEGNNIAIKGSAIENKERGMHLITTMTEHASVYETFNYLESIGFSVTYLNVNSNGQISLEELENSITDKTTLVSILHVNNETGAVQPVEEIGKILAAHPKIIYHVDHVQGVGKVPLDLKRAGIDLCTISGHKFHGLKGTGALYVRSGIRLSPLFTGGEQEGRIRAGTENVAGIVSLAKAMRMTLDEAKQKGSFLKEIHSYLYNSLSSVPGIAVNSPQTGAAPHILNFSIDGIKPEVFIHTLEEQQIYVSTRSACSSKKAGASRILLAMGIKDSLASSAIRISLSYENTMHEAEIVVETIKKAVKNLKEVMR</sequence>
<dbReference type="InterPro" id="IPR016454">
    <property type="entry name" value="Cysteine_dSase"/>
</dbReference>
<dbReference type="SUPFAM" id="SSF53383">
    <property type="entry name" value="PLP-dependent transferases"/>
    <property type="match status" value="1"/>
</dbReference>
<reference evidence="8 9" key="1">
    <citation type="submission" date="2017-07" db="EMBL/GenBank/DDBJ databases">
        <title>Fictibacillus sp. nov. GDSW-R2A3 Genome sequencing and assembly.</title>
        <authorList>
            <person name="Mayilraj S."/>
        </authorList>
    </citation>
    <scope>NUCLEOTIDE SEQUENCE [LARGE SCALE GENOMIC DNA]</scope>
    <source>
        <strain evidence="8 9">GDSW-R2A3</strain>
    </source>
</reference>
<evidence type="ECO:0000256" key="3">
    <source>
        <dbReference type="ARBA" id="ARBA00022723"/>
    </source>
</evidence>
<keyword evidence="3" id="KW-0479">Metal-binding</keyword>
<dbReference type="InterPro" id="IPR000192">
    <property type="entry name" value="Aminotrans_V_dom"/>
</dbReference>
<evidence type="ECO:0000256" key="6">
    <source>
        <dbReference type="ARBA" id="ARBA00023014"/>
    </source>
</evidence>
<dbReference type="GO" id="GO:0046872">
    <property type="term" value="F:metal ion binding"/>
    <property type="evidence" value="ECO:0007669"/>
    <property type="project" value="UniProtKB-KW"/>
</dbReference>
<accession>A0A235FB25</accession>
<comment type="similarity">
    <text evidence="2">Belongs to the class-V pyridoxal-phosphate-dependent aminotransferase family. NifS/IscS subfamily.</text>
</comment>
<dbReference type="RefSeq" id="WP_094252355.1">
    <property type="nucleotide sequence ID" value="NZ_JBHLXL010000001.1"/>
</dbReference>
<comment type="cofactor">
    <cofactor evidence="1">
        <name>pyridoxal 5'-phosphate</name>
        <dbReference type="ChEBI" id="CHEBI:597326"/>
    </cofactor>
</comment>
<evidence type="ECO:0000256" key="1">
    <source>
        <dbReference type="ARBA" id="ARBA00001933"/>
    </source>
</evidence>
<dbReference type="InterPro" id="IPR015422">
    <property type="entry name" value="PyrdxlP-dep_Trfase_small"/>
</dbReference>
<dbReference type="GO" id="GO:0051536">
    <property type="term" value="F:iron-sulfur cluster binding"/>
    <property type="evidence" value="ECO:0007669"/>
    <property type="project" value="UniProtKB-KW"/>
</dbReference>
<keyword evidence="5" id="KW-0408">Iron</keyword>
<dbReference type="Gene3D" id="1.10.260.50">
    <property type="match status" value="1"/>
</dbReference>
<keyword evidence="9" id="KW-1185">Reference proteome</keyword>
<evidence type="ECO:0000256" key="4">
    <source>
        <dbReference type="ARBA" id="ARBA00022898"/>
    </source>
</evidence>
<dbReference type="InterPro" id="IPR015421">
    <property type="entry name" value="PyrdxlP-dep_Trfase_major"/>
</dbReference>
<proteinExistence type="inferred from homology"/>
<dbReference type="EMBL" id="NOII01000002">
    <property type="protein sequence ID" value="OYD58214.1"/>
    <property type="molecule type" value="Genomic_DNA"/>
</dbReference>
<dbReference type="Proteomes" id="UP000215059">
    <property type="component" value="Unassembled WGS sequence"/>
</dbReference>
<keyword evidence="6" id="KW-0411">Iron-sulfur</keyword>
<keyword evidence="4" id="KW-0663">Pyridoxal phosphate</keyword>
<feature type="domain" description="Aminotransferase class V" evidence="7">
    <location>
        <begin position="2"/>
        <end position="362"/>
    </location>
</feature>
<evidence type="ECO:0000256" key="5">
    <source>
        <dbReference type="ARBA" id="ARBA00023004"/>
    </source>
</evidence>
<dbReference type="PANTHER" id="PTHR11601">
    <property type="entry name" value="CYSTEINE DESULFURYLASE FAMILY MEMBER"/>
    <property type="match status" value="1"/>
</dbReference>